<keyword evidence="1" id="KW-0732">Signal</keyword>
<proteinExistence type="predicted"/>
<evidence type="ECO:0000313" key="4">
    <source>
        <dbReference type="Proteomes" id="UP000660024"/>
    </source>
</evidence>
<comment type="caution">
    <text evidence="3">The sequence shown here is derived from an EMBL/GenBank/DDBJ whole genome shotgun (WGS) entry which is preliminary data.</text>
</comment>
<keyword evidence="4" id="KW-1185">Reference proteome</keyword>
<sequence>MKQIFTLLSLCFFFCAGAFSQALTGNKTIGPTGDYVSIKTAIDDLNLKGAGTGGVTFLLPADYTYTTASGTDLQINYTSAGTVDNQIIFKKDPATVGANPKIIGTGGTGTVDGVIVINGGKYITFDGIDIAVADASVEFGYYLRNRNTTTDGAQNNTIKNCKIVMDKTNTASVGINQNQAAVAASAASANSYNSYYNFTIENCGYVGIYLQGKVGSPTTFRDLNNTIGTINGGVSVIGSSSASDIGNANASGAAGIRMVYQDNFTVFNTEVRNVEFSTSSASSLGIFSASSSGTSVNKVYNNIVHDIYSLAANGGNAGIRLDGAGTTDVYNNVIYNIGRECIHLNNTGNYNVYFNSARLSLPVSSTSDGDVLLINTASTVNLKNNNFANFSLGSGVTRVLNVRASGANITSNNNNLYVDAPSATNLLTTFVGTVGNGGTLDNQTLAGWQNTATSGNGLANDLNSFSVNPNFTSATNLRPQAGNYKAGVTIAGITTDITGMTRFSTPSIGAYESPTVLPVTLLNYTASKSQDQVLLKWNTATEINNDHFNIKYSTDGLNWEIIATVKANADHIYTYIHSTPLNGANYYQLEQVDNDGKVNNLGVKQVNFKSLNEISLSVYPNPLVDILTIKHSPAKEGAKVKVVSVEGKVVFNSTIEVGSTQSLIDLSSLKKGIYVLEFNNAGGKTSVKILK</sequence>
<dbReference type="Pfam" id="PF18962">
    <property type="entry name" value="Por_Secre_tail"/>
    <property type="match status" value="1"/>
</dbReference>
<dbReference type="Proteomes" id="UP000660024">
    <property type="component" value="Unassembled WGS sequence"/>
</dbReference>
<dbReference type="NCBIfam" id="TIGR04183">
    <property type="entry name" value="Por_Secre_tail"/>
    <property type="match status" value="1"/>
</dbReference>
<reference evidence="3 4" key="1">
    <citation type="submission" date="2020-12" db="EMBL/GenBank/DDBJ databases">
        <title>Bacterial novel species Pedobacter sp. SD-b isolated from soil.</title>
        <authorList>
            <person name="Jung H.-Y."/>
        </authorList>
    </citation>
    <scope>NUCLEOTIDE SEQUENCE [LARGE SCALE GENOMIC DNA]</scope>
    <source>
        <strain evidence="3 4">SD-b</strain>
    </source>
</reference>
<dbReference type="InterPro" id="IPR011050">
    <property type="entry name" value="Pectin_lyase_fold/virulence"/>
</dbReference>
<name>A0ABS1BL06_9SPHI</name>
<evidence type="ECO:0000256" key="1">
    <source>
        <dbReference type="SAM" id="SignalP"/>
    </source>
</evidence>
<feature type="domain" description="Secretion system C-terminal sorting" evidence="2">
    <location>
        <begin position="618"/>
        <end position="689"/>
    </location>
</feature>
<dbReference type="SMART" id="SM00710">
    <property type="entry name" value="PbH1"/>
    <property type="match status" value="5"/>
</dbReference>
<accession>A0ABS1BL06</accession>
<organism evidence="3 4">
    <name type="scientific">Pedobacter segetis</name>
    <dbReference type="NCBI Taxonomy" id="2793069"/>
    <lineage>
        <taxon>Bacteria</taxon>
        <taxon>Pseudomonadati</taxon>
        <taxon>Bacteroidota</taxon>
        <taxon>Sphingobacteriia</taxon>
        <taxon>Sphingobacteriales</taxon>
        <taxon>Sphingobacteriaceae</taxon>
        <taxon>Pedobacter</taxon>
    </lineage>
</organism>
<gene>
    <name evidence="3" type="ORF">I5M32_11485</name>
</gene>
<dbReference type="InterPro" id="IPR006626">
    <property type="entry name" value="PbH1"/>
</dbReference>
<dbReference type="RefSeq" id="WP_200586432.1">
    <property type="nucleotide sequence ID" value="NZ_JAEHFY010000015.1"/>
</dbReference>
<evidence type="ECO:0000313" key="3">
    <source>
        <dbReference type="EMBL" id="MBK0383580.1"/>
    </source>
</evidence>
<dbReference type="Gene3D" id="2.60.40.3080">
    <property type="match status" value="1"/>
</dbReference>
<dbReference type="InterPro" id="IPR026444">
    <property type="entry name" value="Secre_tail"/>
</dbReference>
<protein>
    <submittedName>
        <fullName evidence="3">T9SS type A sorting domain-containing protein</fullName>
    </submittedName>
</protein>
<evidence type="ECO:0000259" key="2">
    <source>
        <dbReference type="Pfam" id="PF18962"/>
    </source>
</evidence>
<feature type="signal peptide" evidence="1">
    <location>
        <begin position="1"/>
        <end position="18"/>
    </location>
</feature>
<dbReference type="EMBL" id="JAEHFY010000015">
    <property type="protein sequence ID" value="MBK0383580.1"/>
    <property type="molecule type" value="Genomic_DNA"/>
</dbReference>
<dbReference type="SUPFAM" id="SSF51126">
    <property type="entry name" value="Pectin lyase-like"/>
    <property type="match status" value="1"/>
</dbReference>
<feature type="chain" id="PRO_5045092680" evidence="1">
    <location>
        <begin position="19"/>
        <end position="691"/>
    </location>
</feature>